<dbReference type="CDD" id="cd00118">
    <property type="entry name" value="LysM"/>
    <property type="match status" value="1"/>
</dbReference>
<dbReference type="Proteomes" id="UP000594380">
    <property type="component" value="Unassembled WGS sequence"/>
</dbReference>
<gene>
    <name evidence="2" type="ORF">G5S42_28120</name>
</gene>
<dbReference type="Gene3D" id="3.10.350.10">
    <property type="entry name" value="LysM domain"/>
    <property type="match status" value="1"/>
</dbReference>
<feature type="domain" description="LysM" evidence="1">
    <location>
        <begin position="154"/>
        <end position="196"/>
    </location>
</feature>
<dbReference type="SMART" id="SM00257">
    <property type="entry name" value="LysM"/>
    <property type="match status" value="1"/>
</dbReference>
<protein>
    <submittedName>
        <fullName evidence="2">LysM peptidoglycan-binding domain-containing protein</fullName>
    </submittedName>
</protein>
<dbReference type="InterPro" id="IPR036779">
    <property type="entry name" value="LysM_dom_sf"/>
</dbReference>
<comment type="caution">
    <text evidence="2">The sequence shown here is derived from an EMBL/GenBank/DDBJ whole genome shotgun (WGS) entry which is preliminary data.</text>
</comment>
<name>A0A7Y6K302_9BURK</name>
<dbReference type="Pfam" id="PF01476">
    <property type="entry name" value="LysM"/>
    <property type="match status" value="1"/>
</dbReference>
<dbReference type="SUPFAM" id="SSF54106">
    <property type="entry name" value="LysM domain"/>
    <property type="match status" value="1"/>
</dbReference>
<proteinExistence type="predicted"/>
<organism evidence="2 3">
    <name type="scientific">Paraburkholderia youngii</name>
    <dbReference type="NCBI Taxonomy" id="2782701"/>
    <lineage>
        <taxon>Bacteria</taxon>
        <taxon>Pseudomonadati</taxon>
        <taxon>Pseudomonadota</taxon>
        <taxon>Betaproteobacteria</taxon>
        <taxon>Burkholderiales</taxon>
        <taxon>Burkholderiaceae</taxon>
        <taxon>Paraburkholderia</taxon>
    </lineage>
</organism>
<evidence type="ECO:0000259" key="1">
    <source>
        <dbReference type="SMART" id="SM00257"/>
    </source>
</evidence>
<reference evidence="2 3" key="1">
    <citation type="submission" date="2020-02" db="EMBL/GenBank/DDBJ databases">
        <title>Paraburkholderia simonii sp. nov. and Paraburkholderia youngii sp. nov. Brazilian and Mexican Mimosa-associated rhizobia.</title>
        <authorList>
            <person name="Mavima L."/>
            <person name="Beukes C.W."/>
            <person name="Chan W.Y."/>
            <person name="Palmer M."/>
            <person name="De Meyer S.E."/>
            <person name="James E.K."/>
            <person name="Venter S.N."/>
            <person name="Steenkamp E.T."/>
        </authorList>
    </citation>
    <scope>NUCLEOTIDE SEQUENCE [LARGE SCALE GENOMIC DNA]</scope>
    <source>
        <strain evidence="2 3">JPY169</strain>
    </source>
</reference>
<evidence type="ECO:0000313" key="3">
    <source>
        <dbReference type="Proteomes" id="UP000594380"/>
    </source>
</evidence>
<accession>A0A7Y6K302</accession>
<sequence length="248" mass="27363">MVMAMQAPTRTGFERWQDGVSKAVSDARWNSWDCEIQMAVNEYNLHLRGTSGYVALDWQIIKAILWVETGAHDPQWNSKPMRIGVAGDVGLASLLSGKEGGDLIVPPAWKGRLTMASARTIPAYNIRAGIGYLLMRMARYKYRSVLGADPAVYEMTVRLGDSLDKMAKAQGTTIDTLKMLNSTATVLHPGQVLKYRKASVQNTIASWRPISTALIAERYNGGGDINYARKLDYALPLVRKGKVALCVQ</sequence>
<dbReference type="AlphaFoldDB" id="A0A7Y6K302"/>
<dbReference type="EMBL" id="JAALDK010000001">
    <property type="protein sequence ID" value="NUY03491.1"/>
    <property type="molecule type" value="Genomic_DNA"/>
</dbReference>
<evidence type="ECO:0000313" key="2">
    <source>
        <dbReference type="EMBL" id="NUY03491.1"/>
    </source>
</evidence>
<dbReference type="InterPro" id="IPR018392">
    <property type="entry name" value="LysM"/>
</dbReference>